<dbReference type="eggNOG" id="COG0355">
    <property type="taxonomic scope" value="Bacteria"/>
</dbReference>
<keyword evidence="6 8" id="KW-0139">CF(1)</keyword>
<evidence type="ECO:0000256" key="6">
    <source>
        <dbReference type="ARBA" id="ARBA00023196"/>
    </source>
</evidence>
<dbReference type="Proteomes" id="UP000006001">
    <property type="component" value="Unassembled WGS sequence"/>
</dbReference>
<evidence type="ECO:0000256" key="8">
    <source>
        <dbReference type="RuleBase" id="RU003656"/>
    </source>
</evidence>
<name>D0WG98_SLAES</name>
<evidence type="ECO:0000256" key="3">
    <source>
        <dbReference type="ARBA" id="ARBA00022448"/>
    </source>
</evidence>
<evidence type="ECO:0000256" key="4">
    <source>
        <dbReference type="ARBA" id="ARBA00023065"/>
    </source>
</evidence>
<sequence>MPKLTCDIVTPEAKCFTDEAFMVVVPGTEGQMGFLYDHVPLVSALADGVVRVQLDEAGSVKEFDVEGGYVQVTGTKVIILADKAQERTA</sequence>
<evidence type="ECO:0000256" key="5">
    <source>
        <dbReference type="ARBA" id="ARBA00023136"/>
    </source>
</evidence>
<keyword evidence="7 8" id="KW-0066">ATP synthesis</keyword>
<dbReference type="InterPro" id="IPR036771">
    <property type="entry name" value="ATPsynth_dsu/esu_N"/>
</dbReference>
<dbReference type="CDD" id="cd12152">
    <property type="entry name" value="F1-ATPase_delta"/>
    <property type="match status" value="1"/>
</dbReference>
<keyword evidence="4 8" id="KW-0406">Ion transport</keyword>
<dbReference type="InterPro" id="IPR001469">
    <property type="entry name" value="ATP_synth_F1_dsu/esu"/>
</dbReference>
<evidence type="ECO:0000259" key="9">
    <source>
        <dbReference type="Pfam" id="PF02823"/>
    </source>
</evidence>
<comment type="subcellular location">
    <subcellularLocation>
        <location evidence="1">Endomembrane system</location>
        <topology evidence="1">Peripheral membrane protein</topology>
    </subcellularLocation>
</comment>
<dbReference type="InterPro" id="IPR020546">
    <property type="entry name" value="ATP_synth_F1_dsu/esu_N"/>
</dbReference>
<protein>
    <submittedName>
        <fullName evidence="10">ATP synthase, delta/epsilon subunit, beta-sandwich domain protein</fullName>
    </submittedName>
</protein>
<feature type="domain" description="ATP synthase F1 complex delta/epsilon subunit N-terminal" evidence="9">
    <location>
        <begin position="4"/>
        <end position="84"/>
    </location>
</feature>
<evidence type="ECO:0000256" key="7">
    <source>
        <dbReference type="ARBA" id="ARBA00023310"/>
    </source>
</evidence>
<dbReference type="GO" id="GO:0045259">
    <property type="term" value="C:proton-transporting ATP synthase complex"/>
    <property type="evidence" value="ECO:0007669"/>
    <property type="project" value="UniProtKB-KW"/>
</dbReference>
<keyword evidence="11" id="KW-1185">Reference proteome</keyword>
<evidence type="ECO:0000313" key="11">
    <source>
        <dbReference type="Proteomes" id="UP000006001"/>
    </source>
</evidence>
<dbReference type="STRING" id="649764.HMPREF0762_00849"/>
<dbReference type="NCBIfam" id="TIGR01216">
    <property type="entry name" value="ATP_synt_epsi"/>
    <property type="match status" value="1"/>
</dbReference>
<evidence type="ECO:0000313" key="10">
    <source>
        <dbReference type="EMBL" id="EEZ61511.1"/>
    </source>
</evidence>
<comment type="caution">
    <text evidence="10">The sequence shown here is derived from an EMBL/GenBank/DDBJ whole genome shotgun (WGS) entry which is preliminary data.</text>
</comment>
<dbReference type="Pfam" id="PF02823">
    <property type="entry name" value="ATP-synt_DE_N"/>
    <property type="match status" value="1"/>
</dbReference>
<gene>
    <name evidence="10" type="ORF">HMPREF0762_00849</name>
</gene>
<dbReference type="GO" id="GO:0046933">
    <property type="term" value="F:proton-transporting ATP synthase activity, rotational mechanism"/>
    <property type="evidence" value="ECO:0007669"/>
    <property type="project" value="InterPro"/>
</dbReference>
<dbReference type="PANTHER" id="PTHR13822:SF10">
    <property type="entry name" value="ATP SYNTHASE EPSILON CHAIN, CHLOROPLASTIC"/>
    <property type="match status" value="1"/>
</dbReference>
<dbReference type="GO" id="GO:0012505">
    <property type="term" value="C:endomembrane system"/>
    <property type="evidence" value="ECO:0007669"/>
    <property type="project" value="UniProtKB-SubCell"/>
</dbReference>
<evidence type="ECO:0000256" key="1">
    <source>
        <dbReference type="ARBA" id="ARBA00004184"/>
    </source>
</evidence>
<organism evidence="10 11">
    <name type="scientific">Slackia exigua (strain ATCC 700122 / DSM 15923 / CIP 105133 / JCM 11022 / KCTC 5966 / S-7)</name>
    <dbReference type="NCBI Taxonomy" id="649764"/>
    <lineage>
        <taxon>Bacteria</taxon>
        <taxon>Bacillati</taxon>
        <taxon>Actinomycetota</taxon>
        <taxon>Coriobacteriia</taxon>
        <taxon>Eggerthellales</taxon>
        <taxon>Eggerthellaceae</taxon>
        <taxon>Slackia</taxon>
    </lineage>
</organism>
<comment type="subunit">
    <text evidence="8">F-type ATPases have 2 components, CF(1) - the catalytic core - and CF(0) - the membrane proton channel. CF(1) has five subunits: alpha(3), beta(3), gamma(1), delta(1), epsilon(1). CF(0) has three main subunits: a, b and c.</text>
</comment>
<keyword evidence="5" id="KW-0472">Membrane</keyword>
<dbReference type="Gene3D" id="2.60.15.10">
    <property type="entry name" value="F0F1 ATP synthase delta/epsilon subunit, N-terminal"/>
    <property type="match status" value="1"/>
</dbReference>
<dbReference type="EMBL" id="ACUX02000006">
    <property type="protein sequence ID" value="EEZ61511.1"/>
    <property type="molecule type" value="Genomic_DNA"/>
</dbReference>
<dbReference type="RefSeq" id="WP_006362104.1">
    <property type="nucleotide sequence ID" value="NZ_GG700630.1"/>
</dbReference>
<dbReference type="SUPFAM" id="SSF51344">
    <property type="entry name" value="Epsilon subunit of F1F0-ATP synthase N-terminal domain"/>
    <property type="match status" value="1"/>
</dbReference>
<keyword evidence="3 8" id="KW-0813">Transport</keyword>
<dbReference type="AlphaFoldDB" id="D0WG98"/>
<evidence type="ECO:0000256" key="2">
    <source>
        <dbReference type="ARBA" id="ARBA00005712"/>
    </source>
</evidence>
<proteinExistence type="inferred from homology"/>
<dbReference type="OrthoDB" id="9791445at2"/>
<accession>D0WG98</accession>
<comment type="similarity">
    <text evidence="2 8">Belongs to the ATPase epsilon chain family.</text>
</comment>
<dbReference type="GeneID" id="85007422"/>
<reference evidence="10" key="1">
    <citation type="submission" date="2009-10" db="EMBL/GenBank/DDBJ databases">
        <authorList>
            <person name="Weinstock G."/>
            <person name="Sodergren E."/>
            <person name="Clifton S."/>
            <person name="Fulton L."/>
            <person name="Fulton B."/>
            <person name="Courtney L."/>
            <person name="Fronick C."/>
            <person name="Harrison M."/>
            <person name="Strong C."/>
            <person name="Farmer C."/>
            <person name="Delahaunty K."/>
            <person name="Markovic C."/>
            <person name="Hall O."/>
            <person name="Minx P."/>
            <person name="Tomlinson C."/>
            <person name="Mitreva M."/>
            <person name="Nelson J."/>
            <person name="Hou S."/>
            <person name="Wollam A."/>
            <person name="Pepin K.H."/>
            <person name="Johnson M."/>
            <person name="Bhonagiri V."/>
            <person name="Nash W.E."/>
            <person name="Warren W."/>
            <person name="Chinwalla A."/>
            <person name="Mardis E.R."/>
            <person name="Wilson R.K."/>
        </authorList>
    </citation>
    <scope>NUCLEOTIDE SEQUENCE [LARGE SCALE GENOMIC DNA]</scope>
    <source>
        <strain evidence="10">ATCC 700122</strain>
    </source>
</reference>
<dbReference type="PANTHER" id="PTHR13822">
    <property type="entry name" value="ATP SYNTHASE DELTA/EPSILON CHAIN"/>
    <property type="match status" value="1"/>
</dbReference>
<dbReference type="HOGENOM" id="CLU_084338_4_2_11"/>